<dbReference type="GO" id="GO:0005856">
    <property type="term" value="C:cytoskeleton"/>
    <property type="evidence" value="ECO:0007669"/>
    <property type="project" value="UniProtKB-SubCell"/>
</dbReference>
<dbReference type="GO" id="GO:0051693">
    <property type="term" value="P:actin filament capping"/>
    <property type="evidence" value="ECO:0007669"/>
    <property type="project" value="UniProtKB-KW"/>
</dbReference>
<reference evidence="9 10" key="1">
    <citation type="submission" date="2024-11" db="EMBL/GenBank/DDBJ databases">
        <title>Adaptive evolution of stress response genes in parasites aligns with host niche diversity.</title>
        <authorList>
            <person name="Hahn C."/>
            <person name="Resl P."/>
        </authorList>
    </citation>
    <scope>NUCLEOTIDE SEQUENCE [LARGE SCALE GENOMIC DNA]</scope>
    <source>
        <strain evidence="9">EGGRZ-B1_66</strain>
        <tissue evidence="9">Body</tissue>
    </source>
</reference>
<dbReference type="InterPro" id="IPR018159">
    <property type="entry name" value="Spectrin/alpha-actinin"/>
</dbReference>
<dbReference type="EMBL" id="JBJKFK010006803">
    <property type="protein sequence ID" value="KAL3307658.1"/>
    <property type="molecule type" value="Genomic_DNA"/>
</dbReference>
<dbReference type="GO" id="GO:0003779">
    <property type="term" value="F:actin binding"/>
    <property type="evidence" value="ECO:0007669"/>
    <property type="project" value="UniProtKB-KW"/>
</dbReference>
<gene>
    <name evidence="9" type="primary">SPTBN1_9</name>
    <name evidence="9" type="ORF">Ciccas_013823</name>
</gene>
<protein>
    <submittedName>
        <fullName evidence="9">Spectrin beta chain, non-erythrocytic 1</fullName>
    </submittedName>
</protein>
<name>A0ABD2PJK1_9PLAT</name>
<evidence type="ECO:0000313" key="10">
    <source>
        <dbReference type="Proteomes" id="UP001626550"/>
    </source>
</evidence>
<organism evidence="9 10">
    <name type="scientific">Cichlidogyrus casuarinus</name>
    <dbReference type="NCBI Taxonomy" id="1844966"/>
    <lineage>
        <taxon>Eukaryota</taxon>
        <taxon>Metazoa</taxon>
        <taxon>Spiralia</taxon>
        <taxon>Lophotrochozoa</taxon>
        <taxon>Platyhelminthes</taxon>
        <taxon>Monogenea</taxon>
        <taxon>Monopisthocotylea</taxon>
        <taxon>Dactylogyridea</taxon>
        <taxon>Ancyrocephalidae</taxon>
        <taxon>Cichlidogyrus</taxon>
    </lineage>
</organism>
<evidence type="ECO:0000256" key="3">
    <source>
        <dbReference type="ARBA" id="ARBA00022467"/>
    </source>
</evidence>
<comment type="caution">
    <text evidence="9">The sequence shown here is derived from an EMBL/GenBank/DDBJ whole genome shotgun (WGS) entry which is preliminary data.</text>
</comment>
<evidence type="ECO:0000256" key="8">
    <source>
        <dbReference type="SAM" id="Coils"/>
    </source>
</evidence>
<proteinExistence type="inferred from homology"/>
<keyword evidence="10" id="KW-1185">Reference proteome</keyword>
<dbReference type="CDD" id="cd00176">
    <property type="entry name" value="SPEC"/>
    <property type="match status" value="3"/>
</dbReference>
<dbReference type="InterPro" id="IPR002017">
    <property type="entry name" value="Spectrin_repeat"/>
</dbReference>
<keyword evidence="6" id="KW-0009">Actin-binding</keyword>
<keyword evidence="5" id="KW-0677">Repeat</keyword>
<dbReference type="Proteomes" id="UP001626550">
    <property type="component" value="Unassembled WGS sequence"/>
</dbReference>
<keyword evidence="7" id="KW-0206">Cytoskeleton</keyword>
<accession>A0ABD2PJK1</accession>
<evidence type="ECO:0000256" key="4">
    <source>
        <dbReference type="ARBA" id="ARBA00022490"/>
    </source>
</evidence>
<keyword evidence="3" id="KW-0117">Actin capping</keyword>
<evidence type="ECO:0000256" key="2">
    <source>
        <dbReference type="ARBA" id="ARBA00006826"/>
    </source>
</evidence>
<dbReference type="PANTHER" id="PTHR11915">
    <property type="entry name" value="SPECTRIN/FILAMIN RELATED CYTOSKELETAL PROTEIN"/>
    <property type="match status" value="1"/>
</dbReference>
<dbReference type="Pfam" id="PF00435">
    <property type="entry name" value="Spectrin"/>
    <property type="match status" value="5"/>
</dbReference>
<evidence type="ECO:0000256" key="7">
    <source>
        <dbReference type="ARBA" id="ARBA00023212"/>
    </source>
</evidence>
<feature type="coiled-coil region" evidence="8">
    <location>
        <begin position="290"/>
        <end position="317"/>
    </location>
</feature>
<evidence type="ECO:0000256" key="1">
    <source>
        <dbReference type="ARBA" id="ARBA00004245"/>
    </source>
</evidence>
<keyword evidence="4" id="KW-0963">Cytoplasm</keyword>
<evidence type="ECO:0000256" key="5">
    <source>
        <dbReference type="ARBA" id="ARBA00022737"/>
    </source>
</evidence>
<keyword evidence="8" id="KW-0175">Coiled coil</keyword>
<evidence type="ECO:0000313" key="9">
    <source>
        <dbReference type="EMBL" id="KAL3307658.1"/>
    </source>
</evidence>
<sequence>MVREGHPQSEHFRAGMNQLTEKWDQLKKAVVERTKALKANEQAQQYLFDASEAEAWMGEQELYLMGEERERAKDDQSVNNAVKRQELMQKTIETYGDEIRELGVRAHEMSQSGHPELDAVTAEQARVDKQYAGLRDLCVERKQRLEDLRKLYNLLKEITDLEAWIAERTQLASSHELGADYEHNCVLRDRFAEFSRETNEQGRVRVAAANDLCNSLIDQGHAESAEIAECKDRVNEAWADLLELIETRIQHLRSAWDLHKFYCECQDVLDRIAEKSAGIPEDLGKDAKAATSLQRKHTQFETELQRLAKQVEEVRSEASLLLPKYAHDKEHKIQDKTEEVLDAWRKLQCGCEQRKVQLHNACDLHRFLSMYRKLRTWMEGMDQEMANKERPRDVSGVELLMNNHRSVMAEIEARDENFSVCLSLGRNLLNRRHPLQEEVRANCIDLVTRRINLLDDWRTRKEHLELMLEVYQYAREAAVAEAWLFAQEPYLKSQDLGESLDETLALLKKHAAFERHADTQKERFENLKRLTN</sequence>
<comment type="similarity">
    <text evidence="2">Belongs to the spectrin family.</text>
</comment>
<dbReference type="FunFam" id="1.20.58.60:FF:000019">
    <property type="entry name" value="Spectrin beta chain"/>
    <property type="match status" value="1"/>
</dbReference>
<feature type="non-terminal residue" evidence="9">
    <location>
        <position position="532"/>
    </location>
</feature>
<dbReference type="GO" id="GO:0005737">
    <property type="term" value="C:cytoplasm"/>
    <property type="evidence" value="ECO:0007669"/>
    <property type="project" value="UniProtKB-ARBA"/>
</dbReference>
<dbReference type="SUPFAM" id="SSF46966">
    <property type="entry name" value="Spectrin repeat"/>
    <property type="match status" value="4"/>
</dbReference>
<dbReference type="FunFam" id="1.20.58.60:FF:000011">
    <property type="entry name" value="Spectrin beta chain"/>
    <property type="match status" value="1"/>
</dbReference>
<dbReference type="AlphaFoldDB" id="A0ABD2PJK1"/>
<evidence type="ECO:0000256" key="6">
    <source>
        <dbReference type="ARBA" id="ARBA00023203"/>
    </source>
</evidence>
<dbReference type="SMART" id="SM00150">
    <property type="entry name" value="SPEC"/>
    <property type="match status" value="4"/>
</dbReference>
<dbReference type="Gene3D" id="1.20.58.60">
    <property type="match status" value="4"/>
</dbReference>
<dbReference type="GO" id="GO:0016020">
    <property type="term" value="C:membrane"/>
    <property type="evidence" value="ECO:0007669"/>
    <property type="project" value="UniProtKB-ARBA"/>
</dbReference>
<comment type="subcellular location">
    <subcellularLocation>
        <location evidence="1">Cytoplasm</location>
        <location evidence="1">Cytoskeleton</location>
    </subcellularLocation>
</comment>